<evidence type="ECO:0000256" key="1">
    <source>
        <dbReference type="ARBA" id="ARBA00022723"/>
    </source>
</evidence>
<dbReference type="GO" id="GO:0008270">
    <property type="term" value="F:zinc ion binding"/>
    <property type="evidence" value="ECO:0007669"/>
    <property type="project" value="UniProtKB-KW"/>
</dbReference>
<dbReference type="PROSITE" id="PS50865">
    <property type="entry name" value="ZF_MYND_2"/>
    <property type="match status" value="1"/>
</dbReference>
<name>A0A9W8NK06_9PEZI</name>
<evidence type="ECO:0000259" key="6">
    <source>
        <dbReference type="PROSITE" id="PS50865"/>
    </source>
</evidence>
<evidence type="ECO:0000313" key="8">
    <source>
        <dbReference type="Proteomes" id="UP001148614"/>
    </source>
</evidence>
<organism evidence="7 8">
    <name type="scientific">Xylaria arbuscula</name>
    <dbReference type="NCBI Taxonomy" id="114810"/>
    <lineage>
        <taxon>Eukaryota</taxon>
        <taxon>Fungi</taxon>
        <taxon>Dikarya</taxon>
        <taxon>Ascomycota</taxon>
        <taxon>Pezizomycotina</taxon>
        <taxon>Sordariomycetes</taxon>
        <taxon>Xylariomycetidae</taxon>
        <taxon>Xylariales</taxon>
        <taxon>Xylariaceae</taxon>
        <taxon>Xylaria</taxon>
    </lineage>
</organism>
<protein>
    <recommendedName>
        <fullName evidence="6">MYND-type domain-containing protein</fullName>
    </recommendedName>
</protein>
<keyword evidence="8" id="KW-1185">Reference proteome</keyword>
<proteinExistence type="predicted"/>
<dbReference type="AlphaFoldDB" id="A0A9W8NK06"/>
<comment type="caution">
    <text evidence="7">The sequence shown here is derived from an EMBL/GenBank/DDBJ whole genome shotgun (WGS) entry which is preliminary data.</text>
</comment>
<dbReference type="Pfam" id="PF01753">
    <property type="entry name" value="zf-MYND"/>
    <property type="match status" value="1"/>
</dbReference>
<sequence length="464" mass="53268">MPRTARLKKSDMYSGPVGSLYHRCPLCPPRPSNDPTLRRCSACRAIRYCSREHQVADRPKHRYICKEIKAARADLSREEHGVRNATPDFMTPANAFETDVGDFWGVVSTRDYMRARCMLAKCLCSIDTMDGVTECLEHLQDMLRLCQTDNVGNRQIVPTVMLRLDLDQECYEFVKWWAFQDQCSAYDCDDGNSLYYYNAYGADALESPGCIVRRSPCLEHLDALLVLKLKLLVDIRSIKITRKLLARRQLPFELRVLIERDVVRSPISLKFLKEPQESLRKTEQTLLIHARRLGKTIMTANKHFMPILFDPDEALGSEFPMYSPGSWEQAALVVQNSYATWRETEGILDLLNDARACSMQNHRSKYNGATDREESQEEQSSEALRGGEQSLNDMWWYLDWAAENSAWLGPLPERPSERHMRKTNEDAEKSAAEVVTKTSALLNNENESDWENESDSEEDDDADN</sequence>
<dbReference type="Proteomes" id="UP001148614">
    <property type="component" value="Unassembled WGS sequence"/>
</dbReference>
<evidence type="ECO:0000256" key="3">
    <source>
        <dbReference type="ARBA" id="ARBA00022833"/>
    </source>
</evidence>
<dbReference type="EMBL" id="JANPWZ010000195">
    <property type="protein sequence ID" value="KAJ3578581.1"/>
    <property type="molecule type" value="Genomic_DNA"/>
</dbReference>
<keyword evidence="2 4" id="KW-0863">Zinc-finger</keyword>
<feature type="region of interest" description="Disordered" evidence="5">
    <location>
        <begin position="408"/>
        <end position="464"/>
    </location>
</feature>
<evidence type="ECO:0000256" key="2">
    <source>
        <dbReference type="ARBA" id="ARBA00022771"/>
    </source>
</evidence>
<keyword evidence="3" id="KW-0862">Zinc</keyword>
<evidence type="ECO:0000256" key="5">
    <source>
        <dbReference type="SAM" id="MobiDB-lite"/>
    </source>
</evidence>
<reference evidence="7" key="1">
    <citation type="submission" date="2022-07" db="EMBL/GenBank/DDBJ databases">
        <title>Genome Sequence of Xylaria arbuscula.</title>
        <authorList>
            <person name="Buettner E."/>
        </authorList>
    </citation>
    <scope>NUCLEOTIDE SEQUENCE</scope>
    <source>
        <strain evidence="7">VT107</strain>
    </source>
</reference>
<dbReference type="VEuPathDB" id="FungiDB:F4678DRAFT_452347"/>
<feature type="domain" description="MYND-type" evidence="6">
    <location>
        <begin position="24"/>
        <end position="65"/>
    </location>
</feature>
<dbReference type="SUPFAM" id="SSF144232">
    <property type="entry name" value="HIT/MYND zinc finger-like"/>
    <property type="match status" value="1"/>
</dbReference>
<evidence type="ECO:0000313" key="7">
    <source>
        <dbReference type="EMBL" id="KAJ3578581.1"/>
    </source>
</evidence>
<gene>
    <name evidence="7" type="ORF">NPX13_g1981</name>
</gene>
<dbReference type="InterPro" id="IPR002893">
    <property type="entry name" value="Znf_MYND"/>
</dbReference>
<accession>A0A9W8NK06</accession>
<feature type="compositionally biased region" description="Basic and acidic residues" evidence="5">
    <location>
        <begin position="414"/>
        <end position="431"/>
    </location>
</feature>
<evidence type="ECO:0000256" key="4">
    <source>
        <dbReference type="PROSITE-ProRule" id="PRU00134"/>
    </source>
</evidence>
<dbReference type="Gene3D" id="6.10.140.2220">
    <property type="match status" value="1"/>
</dbReference>
<feature type="region of interest" description="Disordered" evidence="5">
    <location>
        <begin position="364"/>
        <end position="386"/>
    </location>
</feature>
<keyword evidence="1" id="KW-0479">Metal-binding</keyword>
<feature type="compositionally biased region" description="Acidic residues" evidence="5">
    <location>
        <begin position="446"/>
        <end position="464"/>
    </location>
</feature>